<dbReference type="GO" id="GO:0005886">
    <property type="term" value="C:plasma membrane"/>
    <property type="evidence" value="ECO:0007669"/>
    <property type="project" value="UniProtKB-SubCell"/>
</dbReference>
<dbReference type="InterPro" id="IPR050222">
    <property type="entry name" value="MATE_MdtK"/>
</dbReference>
<dbReference type="NCBIfam" id="TIGR00797">
    <property type="entry name" value="matE"/>
    <property type="match status" value="1"/>
</dbReference>
<gene>
    <name evidence="11" type="ORF">E2F50_02170</name>
</gene>
<accession>A0A4R5UM92</accession>
<feature type="transmembrane region" description="Helical" evidence="10">
    <location>
        <begin position="200"/>
        <end position="223"/>
    </location>
</feature>
<keyword evidence="6 10" id="KW-1133">Transmembrane helix</keyword>
<evidence type="ECO:0000256" key="9">
    <source>
        <dbReference type="ARBA" id="ARBA00031636"/>
    </source>
</evidence>
<dbReference type="Proteomes" id="UP000295238">
    <property type="component" value="Unassembled WGS sequence"/>
</dbReference>
<evidence type="ECO:0000256" key="4">
    <source>
        <dbReference type="ARBA" id="ARBA00022475"/>
    </source>
</evidence>
<dbReference type="PANTHER" id="PTHR43298">
    <property type="entry name" value="MULTIDRUG RESISTANCE PROTEIN NORM-RELATED"/>
    <property type="match status" value="1"/>
</dbReference>
<keyword evidence="12" id="KW-1185">Reference proteome</keyword>
<dbReference type="GO" id="GO:0042910">
    <property type="term" value="F:xenobiotic transmembrane transporter activity"/>
    <property type="evidence" value="ECO:0007669"/>
    <property type="project" value="InterPro"/>
</dbReference>
<dbReference type="GO" id="GO:0015297">
    <property type="term" value="F:antiporter activity"/>
    <property type="evidence" value="ECO:0007669"/>
    <property type="project" value="UniProtKB-KW"/>
</dbReference>
<keyword evidence="3" id="KW-0050">Antiport</keyword>
<feature type="transmembrane region" description="Helical" evidence="10">
    <location>
        <begin position="364"/>
        <end position="383"/>
    </location>
</feature>
<dbReference type="PANTHER" id="PTHR43298:SF2">
    <property type="entry name" value="FMN_FAD EXPORTER YEEO-RELATED"/>
    <property type="match status" value="1"/>
</dbReference>
<comment type="subcellular location">
    <subcellularLocation>
        <location evidence="1">Cell inner membrane</location>
        <topology evidence="1">Multi-pass membrane protein</topology>
    </subcellularLocation>
</comment>
<sequence length="464" mass="49882">MPSLSHTVEGMPSHSWTGHLRATFILGIPLVGAQLAQMAINTTDVILVGWLGTTELASVVLASQIFFLVFIFGTGFTSAVIPVVAQALGRHDPVSVRRSVRMGLWIVIAYSVLTAPLLWFSEPILLSLGQEPDVAAMAQSYLRIAQWGIFPALGLMALRSFVTGLEKGGVVLYVTIAMFILNAVIAYLLIFGHFGSPQLGLHGAAVASVCANLFGFVFAILYIKSQANMRAYEIFVRFWRPDWSMVREIVGLGLPISFTILAETSLFAAASLMMGTLGKFELAAHGIALQFASIAFMIPLGLAQVATVRVGLAYGRGDMQGVRLAGLAVLVVGMCFTFAGGIFFATFPDMLAMLFLDLDQPDALAVLGLATPLIVIAGIFQLVDGLQAVGAGLLRGLKDTRVPMVLALVAYWPIGFACAWLFAFPLGFRGEGIWFGFVIGLAAAALLLCGRFWLLVRRQKQMAR</sequence>
<evidence type="ECO:0000256" key="1">
    <source>
        <dbReference type="ARBA" id="ARBA00004429"/>
    </source>
</evidence>
<dbReference type="InterPro" id="IPR048279">
    <property type="entry name" value="MdtK-like"/>
</dbReference>
<protein>
    <recommendedName>
        <fullName evidence="9">Multidrug-efflux transporter</fullName>
    </recommendedName>
</protein>
<evidence type="ECO:0000256" key="8">
    <source>
        <dbReference type="ARBA" id="ARBA00023136"/>
    </source>
</evidence>
<dbReference type="RefSeq" id="WP_133314419.1">
    <property type="nucleotide sequence ID" value="NZ_SMTL01000001.1"/>
</dbReference>
<dbReference type="OrthoDB" id="9780160at2"/>
<keyword evidence="4" id="KW-1003">Cell membrane</keyword>
<evidence type="ECO:0000256" key="2">
    <source>
        <dbReference type="ARBA" id="ARBA00022448"/>
    </source>
</evidence>
<dbReference type="AlphaFoldDB" id="A0A4R5UM92"/>
<keyword evidence="8 10" id="KW-0472">Membrane</keyword>
<organism evidence="11 12">
    <name type="scientific">Rhizobium deserti</name>
    <dbReference type="NCBI Taxonomy" id="2547961"/>
    <lineage>
        <taxon>Bacteria</taxon>
        <taxon>Pseudomonadati</taxon>
        <taxon>Pseudomonadota</taxon>
        <taxon>Alphaproteobacteria</taxon>
        <taxon>Hyphomicrobiales</taxon>
        <taxon>Rhizobiaceae</taxon>
        <taxon>Rhizobium/Agrobacterium group</taxon>
        <taxon>Rhizobium</taxon>
    </lineage>
</organism>
<feature type="transmembrane region" description="Helical" evidence="10">
    <location>
        <begin position="170"/>
        <end position="194"/>
    </location>
</feature>
<proteinExistence type="predicted"/>
<dbReference type="PIRSF" id="PIRSF006603">
    <property type="entry name" value="DinF"/>
    <property type="match status" value="1"/>
</dbReference>
<feature type="transmembrane region" description="Helical" evidence="10">
    <location>
        <begin position="140"/>
        <end position="158"/>
    </location>
</feature>
<feature type="transmembrane region" description="Helical" evidence="10">
    <location>
        <begin position="287"/>
        <end position="312"/>
    </location>
</feature>
<feature type="transmembrane region" description="Helical" evidence="10">
    <location>
        <begin position="324"/>
        <end position="344"/>
    </location>
</feature>
<name>A0A4R5UM92_9HYPH</name>
<feature type="transmembrane region" description="Helical" evidence="10">
    <location>
        <begin position="60"/>
        <end position="81"/>
    </location>
</feature>
<dbReference type="EMBL" id="SMTL01000001">
    <property type="protein sequence ID" value="TDK38971.1"/>
    <property type="molecule type" value="Genomic_DNA"/>
</dbReference>
<evidence type="ECO:0000313" key="12">
    <source>
        <dbReference type="Proteomes" id="UP000295238"/>
    </source>
</evidence>
<dbReference type="InterPro" id="IPR002528">
    <property type="entry name" value="MATE_fam"/>
</dbReference>
<dbReference type="GO" id="GO:0006811">
    <property type="term" value="P:monoatomic ion transport"/>
    <property type="evidence" value="ECO:0007669"/>
    <property type="project" value="UniProtKB-KW"/>
</dbReference>
<feature type="transmembrane region" description="Helical" evidence="10">
    <location>
        <begin position="20"/>
        <end position="40"/>
    </location>
</feature>
<feature type="transmembrane region" description="Helical" evidence="10">
    <location>
        <begin position="404"/>
        <end position="426"/>
    </location>
</feature>
<feature type="transmembrane region" description="Helical" evidence="10">
    <location>
        <begin position="432"/>
        <end position="454"/>
    </location>
</feature>
<evidence type="ECO:0000256" key="10">
    <source>
        <dbReference type="SAM" id="Phobius"/>
    </source>
</evidence>
<comment type="caution">
    <text evidence="11">The sequence shown here is derived from an EMBL/GenBank/DDBJ whole genome shotgun (WGS) entry which is preliminary data.</text>
</comment>
<reference evidence="11 12" key="1">
    <citation type="submission" date="2019-03" db="EMBL/GenBank/DDBJ databases">
        <title>Rhizobium sp. nov., an bacterium isolated from biocrust in Mu Us Desert.</title>
        <authorList>
            <person name="Lixiong L."/>
        </authorList>
    </citation>
    <scope>NUCLEOTIDE SEQUENCE [LARGE SCALE GENOMIC DNA]</scope>
    <source>
        <strain evidence="11 12">SPY-1</strain>
    </source>
</reference>
<keyword evidence="5 10" id="KW-0812">Transmembrane</keyword>
<evidence type="ECO:0000256" key="6">
    <source>
        <dbReference type="ARBA" id="ARBA00022989"/>
    </source>
</evidence>
<dbReference type="Pfam" id="PF01554">
    <property type="entry name" value="MatE"/>
    <property type="match status" value="2"/>
</dbReference>
<feature type="transmembrane region" description="Helical" evidence="10">
    <location>
        <begin position="249"/>
        <end position="275"/>
    </location>
</feature>
<evidence type="ECO:0000256" key="7">
    <source>
        <dbReference type="ARBA" id="ARBA00023065"/>
    </source>
</evidence>
<evidence type="ECO:0000256" key="5">
    <source>
        <dbReference type="ARBA" id="ARBA00022692"/>
    </source>
</evidence>
<feature type="transmembrane region" description="Helical" evidence="10">
    <location>
        <begin position="102"/>
        <end position="120"/>
    </location>
</feature>
<evidence type="ECO:0000256" key="3">
    <source>
        <dbReference type="ARBA" id="ARBA00022449"/>
    </source>
</evidence>
<dbReference type="CDD" id="cd13131">
    <property type="entry name" value="MATE_NorM_like"/>
    <property type="match status" value="1"/>
</dbReference>
<evidence type="ECO:0000313" key="11">
    <source>
        <dbReference type="EMBL" id="TDK38971.1"/>
    </source>
</evidence>
<keyword evidence="7" id="KW-0406">Ion transport</keyword>
<keyword evidence="2" id="KW-0813">Transport</keyword>